<feature type="signal peptide" evidence="1">
    <location>
        <begin position="1"/>
        <end position="45"/>
    </location>
</feature>
<protein>
    <recommendedName>
        <fullName evidence="4">Secreted protein</fullName>
    </recommendedName>
</protein>
<reference evidence="2" key="1">
    <citation type="submission" date="2020-07" db="EMBL/GenBank/DDBJ databases">
        <authorList>
            <person name="Tarantini F.S."/>
            <person name="Hong K.W."/>
            <person name="Chan K.G."/>
        </authorList>
    </citation>
    <scope>NUCLEOTIDE SEQUENCE</scope>
    <source>
        <strain evidence="2">32-07</strain>
    </source>
</reference>
<proteinExistence type="predicted"/>
<evidence type="ECO:0000313" key="2">
    <source>
        <dbReference type="EMBL" id="QXJ21619.1"/>
    </source>
</evidence>
<gene>
    <name evidence="2" type="ORF">AGRA3207_002490</name>
</gene>
<evidence type="ECO:0008006" key="4">
    <source>
        <dbReference type="Google" id="ProtNLM"/>
    </source>
</evidence>
<accession>A0ABX8QTU7</accession>
<organism evidence="2 3">
    <name type="scientific">Actinomadura graeca</name>
    <dbReference type="NCBI Taxonomy" id="2750812"/>
    <lineage>
        <taxon>Bacteria</taxon>
        <taxon>Bacillati</taxon>
        <taxon>Actinomycetota</taxon>
        <taxon>Actinomycetes</taxon>
        <taxon>Streptosporangiales</taxon>
        <taxon>Thermomonosporaceae</taxon>
        <taxon>Actinomadura</taxon>
    </lineage>
</organism>
<dbReference type="Proteomes" id="UP001049518">
    <property type="component" value="Chromosome"/>
</dbReference>
<dbReference type="RefSeq" id="WP_231334782.1">
    <property type="nucleotide sequence ID" value="NZ_CP059572.1"/>
</dbReference>
<name>A0ABX8QTU7_9ACTN</name>
<keyword evidence="3" id="KW-1185">Reference proteome</keyword>
<sequence length="108" mass="11410">MHLRVPLATAGKQTTRRTRKAAMRVTGVVLAAAAVPLIAAAPAHANVAHCQAYLRSQGYTVGPRSTHACTWAANPNNGPARGAQCRDMLIHIGVGQYHAIAACREAFK</sequence>
<evidence type="ECO:0000256" key="1">
    <source>
        <dbReference type="SAM" id="SignalP"/>
    </source>
</evidence>
<evidence type="ECO:0000313" key="3">
    <source>
        <dbReference type="Proteomes" id="UP001049518"/>
    </source>
</evidence>
<feature type="chain" id="PRO_5047546267" description="Secreted protein" evidence="1">
    <location>
        <begin position="46"/>
        <end position="108"/>
    </location>
</feature>
<keyword evidence="1" id="KW-0732">Signal</keyword>
<dbReference type="EMBL" id="CP059572">
    <property type="protein sequence ID" value="QXJ21619.1"/>
    <property type="molecule type" value="Genomic_DNA"/>
</dbReference>